<evidence type="ECO:0000313" key="1">
    <source>
        <dbReference type="EMBL" id="SHI00841.1"/>
    </source>
</evidence>
<keyword evidence="2" id="KW-1185">Reference proteome</keyword>
<dbReference type="STRING" id="1121316.SAMN02745207_03772"/>
<dbReference type="EMBL" id="FQXM01000032">
    <property type="protein sequence ID" value="SHI00841.1"/>
    <property type="molecule type" value="Genomic_DNA"/>
</dbReference>
<gene>
    <name evidence="1" type="ORF">SAMN02745207_03772</name>
</gene>
<reference evidence="1 2" key="1">
    <citation type="submission" date="2016-11" db="EMBL/GenBank/DDBJ databases">
        <authorList>
            <person name="Jaros S."/>
            <person name="Januszkiewicz K."/>
            <person name="Wedrychowicz H."/>
        </authorList>
    </citation>
    <scope>NUCLEOTIDE SEQUENCE [LARGE SCALE GENOMIC DNA]</scope>
    <source>
        <strain evidence="1 2">DSM 8605</strain>
    </source>
</reference>
<dbReference type="Proteomes" id="UP000184447">
    <property type="component" value="Unassembled WGS sequence"/>
</dbReference>
<name>A0A1M5XM11_9CLOT</name>
<organism evidence="1 2">
    <name type="scientific">Clostridium grantii DSM 8605</name>
    <dbReference type="NCBI Taxonomy" id="1121316"/>
    <lineage>
        <taxon>Bacteria</taxon>
        <taxon>Bacillati</taxon>
        <taxon>Bacillota</taxon>
        <taxon>Clostridia</taxon>
        <taxon>Eubacteriales</taxon>
        <taxon>Clostridiaceae</taxon>
        <taxon>Clostridium</taxon>
    </lineage>
</organism>
<dbReference type="RefSeq" id="WP_073340606.1">
    <property type="nucleotide sequence ID" value="NZ_FQXM01000032.1"/>
</dbReference>
<protein>
    <submittedName>
        <fullName evidence="1">Uncharacterized protein</fullName>
    </submittedName>
</protein>
<evidence type="ECO:0000313" key="2">
    <source>
        <dbReference type="Proteomes" id="UP000184447"/>
    </source>
</evidence>
<proteinExistence type="predicted"/>
<dbReference type="AlphaFoldDB" id="A0A1M5XM11"/>
<sequence>MFNENKSIQEIKKKTKLIRCLNLLNKPFGPNYFLYNHWTFKSVKNFLLCSTKVKLLAPAFN</sequence>
<accession>A0A1M5XM11</accession>